<evidence type="ECO:0000313" key="1">
    <source>
        <dbReference type="EMBL" id="SAK90752.1"/>
    </source>
</evidence>
<dbReference type="Proteomes" id="UP000054596">
    <property type="component" value="Unassembled WGS sequence"/>
</dbReference>
<name>A0A158D7W2_9BURK</name>
<reference evidence="1" key="1">
    <citation type="submission" date="2016-01" db="EMBL/GenBank/DDBJ databases">
        <authorList>
            <person name="Peeters C."/>
        </authorList>
    </citation>
    <scope>NUCLEOTIDE SEQUENCE [LARGE SCALE GENOMIC DNA]</scope>
    <source>
        <strain evidence="1">LMG 29325</strain>
    </source>
</reference>
<protein>
    <submittedName>
        <fullName evidence="1">Uncharacterized protein</fullName>
    </submittedName>
</protein>
<accession>A0A158D7W2</accession>
<proteinExistence type="predicted"/>
<dbReference type="EMBL" id="FCOJ02000073">
    <property type="protein sequence ID" value="SAK90752.1"/>
    <property type="molecule type" value="Genomic_DNA"/>
</dbReference>
<comment type="caution">
    <text evidence="1">The sequence shown here is derived from an EMBL/GenBank/DDBJ whole genome shotgun (WGS) entry which is preliminary data.</text>
</comment>
<keyword evidence="2" id="KW-1185">Reference proteome</keyword>
<gene>
    <name evidence="1" type="ORF">AWB82_06394</name>
</gene>
<dbReference type="RefSeq" id="WP_086973316.1">
    <property type="nucleotide sequence ID" value="NZ_FCOJ02000073.1"/>
</dbReference>
<dbReference type="AlphaFoldDB" id="A0A158D7W2"/>
<sequence>MKVYQLIRRLSRAHKDATVLLLSAVADYAEEVRFAYAPTEPWIHEQHRRPGQAADDYFRPSTYGPAFGFDETTDTSSLENVVVLASEKNTLDLVRSETARSGRLSMDDVRDAALDNRRAMLSSGELLRESEFRKRLGVTNEQLATLLGRERVFALDVDGESAYPAILCDPELNLKRLWKLASIVAPASASERLDFLTSESGALGKRRPVQMLESNKDYRKVRAFAAAWMTEFSRTFVKILDAQQQTRASLEEPIYTTAAEGDPRLPLWKRALLAVSAPGFRFPHEVPRCPASALIVVERHTAGVESAQLEARIVCDIDEEEIRVSASTEADPPLALKLNNSGECGTVVEVAERVFRLLAKQ</sequence>
<evidence type="ECO:0000313" key="2">
    <source>
        <dbReference type="Proteomes" id="UP000054596"/>
    </source>
</evidence>
<dbReference type="OrthoDB" id="9005973at2"/>
<organism evidence="1 2">
    <name type="scientific">Caballeronia glebae</name>
    <dbReference type="NCBI Taxonomy" id="1777143"/>
    <lineage>
        <taxon>Bacteria</taxon>
        <taxon>Pseudomonadati</taxon>
        <taxon>Pseudomonadota</taxon>
        <taxon>Betaproteobacteria</taxon>
        <taxon>Burkholderiales</taxon>
        <taxon>Burkholderiaceae</taxon>
        <taxon>Caballeronia</taxon>
    </lineage>
</organism>